<name>A0A5J4W0Z4_9EUKA</name>
<evidence type="ECO:0000313" key="2">
    <source>
        <dbReference type="Proteomes" id="UP000324800"/>
    </source>
</evidence>
<sequence>MQTCLQLNQLFRGKLYTESRNAALESGVVEALIHNALIQDNTNAEAFTIPMNYLTRPCSVEFFQGFTSKNPIPAFVRVLDRKYNDRSVENAMDSLHNLIFSLCIPIRFDTPHPLVREIKDIRIRRQIIQHVLIMYDNHDEKVNGLGSIAFNCLSLNQVNLDEIMKGDILVQIRDTLMMEIKGNEKQRKFMFDKLERKCKLLTILLKARQDEEFKVLIIDIGIIDALLNIYATYDFKLLTQTLTSILQEFMMNSKYKSIKQFISRNPYPALIRLLDHPDGSVSMICIFFIHNLLSCAINETHRTALHPHYDIIASCDGIQKIYSQFKRNAYFYLRDYTAICIGFIHKARKIENAQMRRDIIAHLKIISLSQTDQKHKERRALTFLALNDVNNKEIEKDGFKIPQFEEGEIFDDGDDVYDVQEQDEQQQEEKKDCITQ</sequence>
<dbReference type="SUPFAM" id="SSF48371">
    <property type="entry name" value="ARM repeat"/>
    <property type="match status" value="1"/>
</dbReference>
<reference evidence="1 2" key="1">
    <citation type="submission" date="2019-03" db="EMBL/GenBank/DDBJ databases">
        <title>Single cell metagenomics reveals metabolic interactions within the superorganism composed of flagellate Streblomastix strix and complex community of Bacteroidetes bacteria on its surface.</title>
        <authorList>
            <person name="Treitli S.C."/>
            <person name="Kolisko M."/>
            <person name="Husnik F."/>
            <person name="Keeling P."/>
            <person name="Hampl V."/>
        </authorList>
    </citation>
    <scope>NUCLEOTIDE SEQUENCE [LARGE SCALE GENOMIC DNA]</scope>
    <source>
        <strain evidence="1">ST1C</strain>
    </source>
</reference>
<comment type="caution">
    <text evidence="1">The sequence shown here is derived from an EMBL/GenBank/DDBJ whole genome shotgun (WGS) entry which is preliminary data.</text>
</comment>
<organism evidence="1 2">
    <name type="scientific">Streblomastix strix</name>
    <dbReference type="NCBI Taxonomy" id="222440"/>
    <lineage>
        <taxon>Eukaryota</taxon>
        <taxon>Metamonada</taxon>
        <taxon>Preaxostyla</taxon>
        <taxon>Oxymonadida</taxon>
        <taxon>Streblomastigidae</taxon>
        <taxon>Streblomastix</taxon>
    </lineage>
</organism>
<dbReference type="Gene3D" id="1.25.10.10">
    <property type="entry name" value="Leucine-rich Repeat Variant"/>
    <property type="match status" value="1"/>
</dbReference>
<proteinExistence type="predicted"/>
<protein>
    <submittedName>
        <fullName evidence="1">Uncharacterized protein</fullName>
    </submittedName>
</protein>
<dbReference type="InterPro" id="IPR016024">
    <property type="entry name" value="ARM-type_fold"/>
</dbReference>
<dbReference type="Proteomes" id="UP000324800">
    <property type="component" value="Unassembled WGS sequence"/>
</dbReference>
<evidence type="ECO:0000313" key="1">
    <source>
        <dbReference type="EMBL" id="KAA6388515.1"/>
    </source>
</evidence>
<dbReference type="AlphaFoldDB" id="A0A5J4W0Z4"/>
<gene>
    <name evidence="1" type="ORF">EZS28_015958</name>
</gene>
<accession>A0A5J4W0Z4</accession>
<dbReference type="InterPro" id="IPR011989">
    <property type="entry name" value="ARM-like"/>
</dbReference>
<dbReference type="EMBL" id="SNRW01003953">
    <property type="protein sequence ID" value="KAA6388515.1"/>
    <property type="molecule type" value="Genomic_DNA"/>
</dbReference>